<organism evidence="1 2">
    <name type="scientific">Brachionus plicatilis</name>
    <name type="common">Marine rotifer</name>
    <name type="synonym">Brachionus muelleri</name>
    <dbReference type="NCBI Taxonomy" id="10195"/>
    <lineage>
        <taxon>Eukaryota</taxon>
        <taxon>Metazoa</taxon>
        <taxon>Spiralia</taxon>
        <taxon>Gnathifera</taxon>
        <taxon>Rotifera</taxon>
        <taxon>Eurotatoria</taxon>
        <taxon>Monogononta</taxon>
        <taxon>Pseudotrocha</taxon>
        <taxon>Ploima</taxon>
        <taxon>Brachionidae</taxon>
        <taxon>Brachionus</taxon>
    </lineage>
</organism>
<dbReference type="EMBL" id="REGN01006389">
    <property type="protein sequence ID" value="RNA09705.1"/>
    <property type="molecule type" value="Genomic_DNA"/>
</dbReference>
<dbReference type="Proteomes" id="UP000276133">
    <property type="component" value="Unassembled WGS sequence"/>
</dbReference>
<name>A0A3M7QFI6_BRAPC</name>
<protein>
    <submittedName>
        <fullName evidence="1">Uncharacterized protein</fullName>
    </submittedName>
</protein>
<accession>A0A3M7QFI6</accession>
<evidence type="ECO:0000313" key="2">
    <source>
        <dbReference type="Proteomes" id="UP000276133"/>
    </source>
</evidence>
<reference evidence="1 2" key="1">
    <citation type="journal article" date="2018" name="Sci. Rep.">
        <title>Genomic signatures of local adaptation to the degree of environmental predictability in rotifers.</title>
        <authorList>
            <person name="Franch-Gras L."/>
            <person name="Hahn C."/>
            <person name="Garcia-Roger E.M."/>
            <person name="Carmona M.J."/>
            <person name="Serra M."/>
            <person name="Gomez A."/>
        </authorList>
    </citation>
    <scope>NUCLEOTIDE SEQUENCE [LARGE SCALE GENOMIC DNA]</scope>
    <source>
        <strain evidence="1">HYR1</strain>
    </source>
</reference>
<sequence length="72" mass="8571">MDNHIKNIKKNLWPVSDLNSPQIINQALNDFCLNYQKNSNVQEANVESFIKNQENTLKIILFFYAFLRRKKN</sequence>
<dbReference type="AlphaFoldDB" id="A0A3M7QFI6"/>
<comment type="caution">
    <text evidence="1">The sequence shown here is derived from an EMBL/GenBank/DDBJ whole genome shotgun (WGS) entry which is preliminary data.</text>
</comment>
<gene>
    <name evidence="1" type="ORF">BpHYR1_010917</name>
</gene>
<evidence type="ECO:0000313" key="1">
    <source>
        <dbReference type="EMBL" id="RNA09705.1"/>
    </source>
</evidence>
<keyword evidence="2" id="KW-1185">Reference proteome</keyword>
<proteinExistence type="predicted"/>